<dbReference type="EMBL" id="LKGI01000066">
    <property type="protein sequence ID" value="RNE29964.1"/>
    <property type="molecule type" value="Genomic_DNA"/>
</dbReference>
<evidence type="ECO:0000313" key="1">
    <source>
        <dbReference type="EMBL" id="RNE29964.1"/>
    </source>
</evidence>
<organism evidence="1 2">
    <name type="scientific">Lacticaseibacillus paracasei</name>
    <name type="common">Lactobacillus paracasei</name>
    <dbReference type="NCBI Taxonomy" id="1597"/>
    <lineage>
        <taxon>Bacteria</taxon>
        <taxon>Bacillati</taxon>
        <taxon>Bacillota</taxon>
        <taxon>Bacilli</taxon>
        <taxon>Lactobacillales</taxon>
        <taxon>Lactobacillaceae</taxon>
        <taxon>Lacticaseibacillus</taxon>
    </lineage>
</organism>
<protein>
    <submittedName>
        <fullName evidence="1">Uncharacterized protein</fullName>
    </submittedName>
</protein>
<dbReference type="RefSeq" id="WP_018041436.1">
    <property type="nucleotide sequence ID" value="NZ_AQVS01000003.1"/>
</dbReference>
<evidence type="ECO:0000313" key="2">
    <source>
        <dbReference type="Proteomes" id="UP000284123"/>
    </source>
</evidence>
<sequence>MANKNIKVVNHWFNVAGDTEIVLLKSLDGRELVNNLFWYSGDERPFWNRGTKLSVDEVKATRCYKQIKTQPTEPDIPNDCYMSLI</sequence>
<proteinExistence type="predicted"/>
<name>A0A8B3GRI2_LACPA</name>
<accession>A0A8B3GRI2</accession>
<dbReference type="Proteomes" id="UP000284123">
    <property type="component" value="Unassembled WGS sequence"/>
</dbReference>
<comment type="caution">
    <text evidence="1">The sequence shown here is derived from an EMBL/GenBank/DDBJ whole genome shotgun (WGS) entry which is preliminary data.</text>
</comment>
<gene>
    <name evidence="1" type="ORF">FAM6012_01749</name>
</gene>
<reference evidence="1 2" key="1">
    <citation type="journal article" date="2018" name="Front. Microbiol.">
        <title>Conversion of Methionine to Cysteine in Lactobacillus paracasei Depends on the Highly Mobile cysK-ctl-cysE Gene Cluster.</title>
        <authorList>
            <person name="Wuthrich D."/>
            <person name="Irmler S."/>
            <person name="Berthoud H."/>
            <person name="Guggenbuhl B."/>
            <person name="Eugster E."/>
            <person name="Bruggmann R."/>
        </authorList>
    </citation>
    <scope>NUCLEOTIDE SEQUENCE [LARGE SCALE GENOMIC DNA]</scope>
    <source>
        <strain evidence="1 2">FAM6012</strain>
    </source>
</reference>
<dbReference type="AlphaFoldDB" id="A0A8B3GRI2"/>